<name>A0A328A4C6_9STAP</name>
<feature type="transmembrane region" description="Helical" evidence="1">
    <location>
        <begin position="53"/>
        <end position="73"/>
    </location>
</feature>
<keyword evidence="1" id="KW-0812">Transmembrane</keyword>
<dbReference type="Proteomes" id="UP000249579">
    <property type="component" value="Unassembled WGS sequence"/>
</dbReference>
<evidence type="ECO:0000313" key="2">
    <source>
        <dbReference type="EMBL" id="RAK49370.1"/>
    </source>
</evidence>
<organism evidence="2 3">
    <name type="scientific">Macrococcoides bohemicum</name>
    <dbReference type="NCBI Taxonomy" id="1903056"/>
    <lineage>
        <taxon>Bacteria</taxon>
        <taxon>Bacillati</taxon>
        <taxon>Bacillota</taxon>
        <taxon>Bacilli</taxon>
        <taxon>Bacillales</taxon>
        <taxon>Staphylococcaceae</taxon>
        <taxon>Macrococcoides</taxon>
    </lineage>
</organism>
<comment type="caution">
    <text evidence="2">The sequence shown here is derived from an EMBL/GenBank/DDBJ whole genome shotgun (WGS) entry which is preliminary data.</text>
</comment>
<sequence length="158" mass="18918">MGEAYNRFWNLTFEYDERDTRFQFWSSILIQFILLIAFTGIFVFLYTNRFLLSFVWLLLYLAGFTMIVWPVTSAVIRRVNDVGTNSFLFKRMKFLYSILVLVGAIIYLLRIFFNIQLLGMGHFNTYAMVVFLSYFIFLLWYCTLPSNFYKSNHELNNS</sequence>
<feature type="transmembrane region" description="Helical" evidence="1">
    <location>
        <begin position="125"/>
        <end position="144"/>
    </location>
</feature>
<keyword evidence="1" id="KW-1133">Transmembrane helix</keyword>
<gene>
    <name evidence="2" type="ORF">BHX94_06035</name>
</gene>
<feature type="transmembrane region" description="Helical" evidence="1">
    <location>
        <begin position="94"/>
        <end position="113"/>
    </location>
</feature>
<dbReference type="AlphaFoldDB" id="A0A328A4C6"/>
<evidence type="ECO:0008006" key="4">
    <source>
        <dbReference type="Google" id="ProtNLM"/>
    </source>
</evidence>
<evidence type="ECO:0000313" key="3">
    <source>
        <dbReference type="Proteomes" id="UP000249579"/>
    </source>
</evidence>
<dbReference type="EMBL" id="PZJG01000003">
    <property type="protein sequence ID" value="RAK49370.1"/>
    <property type="molecule type" value="Genomic_DNA"/>
</dbReference>
<keyword evidence="1" id="KW-0472">Membrane</keyword>
<feature type="transmembrane region" description="Helical" evidence="1">
    <location>
        <begin position="28"/>
        <end position="47"/>
    </location>
</feature>
<evidence type="ECO:0000256" key="1">
    <source>
        <dbReference type="SAM" id="Phobius"/>
    </source>
</evidence>
<protein>
    <recommendedName>
        <fullName evidence="4">DUF805 domain-containing protein</fullName>
    </recommendedName>
</protein>
<accession>A0A328A4C6</accession>
<proteinExistence type="predicted"/>
<reference evidence="2 3" key="1">
    <citation type="journal article" date="2018" name="Front. Microbiol.">
        <title>Description and Comparative Genomics of Macrococcus caseolyticus subsp. hominis subsp. nov., Macrococcus goetzii sp. nov., Macrococcus epidermidis sp. nov., and Macrococcus bohemicus sp. nov., Novel Macrococci From Human Clinical Material With Virulence Potential and Suspected Uptake of Foreign DNA by Natural Transformation.</title>
        <authorList>
            <person name="Maslanova I."/>
            <person name="Wertheimer Z."/>
            <person name="Sedlacek I."/>
            <person name="Svec P."/>
            <person name="Indrakova A."/>
            <person name="Kovarovic V."/>
            <person name="Schumann P."/>
            <person name="Sproer C."/>
            <person name="Kralova S."/>
            <person name="Sedo O."/>
            <person name="Kristofova L."/>
            <person name="Vrbovska V."/>
            <person name="Fuzik T."/>
            <person name="Petras P."/>
            <person name="Zdrahal Z."/>
            <person name="Ruzickova V."/>
            <person name="Doskar J."/>
            <person name="Pantucek R."/>
        </authorList>
    </citation>
    <scope>NUCLEOTIDE SEQUENCE [LARGE SCALE GENOMIC DNA]</scope>
    <source>
        <strain evidence="2 3">03/115</strain>
    </source>
</reference>